<evidence type="ECO:0000256" key="2">
    <source>
        <dbReference type="ARBA" id="ARBA00009773"/>
    </source>
</evidence>
<evidence type="ECO:0000256" key="6">
    <source>
        <dbReference type="ARBA" id="ARBA00022989"/>
    </source>
</evidence>
<feature type="transmembrane region" description="Helical" evidence="8">
    <location>
        <begin position="218"/>
        <end position="246"/>
    </location>
</feature>
<gene>
    <name evidence="9" type="ORF">MNBD_NITROSPINAE02-1063</name>
</gene>
<feature type="transmembrane region" description="Helical" evidence="8">
    <location>
        <begin position="252"/>
        <end position="271"/>
    </location>
</feature>
<organism evidence="9">
    <name type="scientific">hydrothermal vent metagenome</name>
    <dbReference type="NCBI Taxonomy" id="652676"/>
    <lineage>
        <taxon>unclassified sequences</taxon>
        <taxon>metagenomes</taxon>
        <taxon>ecological metagenomes</taxon>
    </lineage>
</organism>
<keyword evidence="3" id="KW-0813">Transport</keyword>
<keyword evidence="5 8" id="KW-0812">Transmembrane</keyword>
<feature type="transmembrane region" description="Helical" evidence="8">
    <location>
        <begin position="62"/>
        <end position="87"/>
    </location>
</feature>
<dbReference type="GO" id="GO:0055085">
    <property type="term" value="P:transmembrane transport"/>
    <property type="evidence" value="ECO:0007669"/>
    <property type="project" value="TreeGrafter"/>
</dbReference>
<feature type="transmembrane region" description="Helical" evidence="8">
    <location>
        <begin position="278"/>
        <end position="299"/>
    </location>
</feature>
<dbReference type="EMBL" id="UOGE01000034">
    <property type="protein sequence ID" value="VAX18311.1"/>
    <property type="molecule type" value="Genomic_DNA"/>
</dbReference>
<evidence type="ECO:0008006" key="10">
    <source>
        <dbReference type="Google" id="ProtNLM"/>
    </source>
</evidence>
<comment type="similarity">
    <text evidence="2">Belongs to the autoinducer-2 exporter (AI-2E) (TC 2.A.86) family.</text>
</comment>
<dbReference type="Pfam" id="PF01594">
    <property type="entry name" value="AI-2E_transport"/>
    <property type="match status" value="1"/>
</dbReference>
<comment type="subcellular location">
    <subcellularLocation>
        <location evidence="1">Cell membrane</location>
        <topology evidence="1">Multi-pass membrane protein</topology>
    </subcellularLocation>
</comment>
<accession>A0A3B1BUU7</accession>
<keyword evidence="7 8" id="KW-0472">Membrane</keyword>
<dbReference type="GO" id="GO:0005886">
    <property type="term" value="C:plasma membrane"/>
    <property type="evidence" value="ECO:0007669"/>
    <property type="project" value="UniProtKB-SubCell"/>
</dbReference>
<dbReference type="PANTHER" id="PTHR21716:SF53">
    <property type="entry name" value="PERMEASE PERM-RELATED"/>
    <property type="match status" value="1"/>
</dbReference>
<sequence length="360" mass="39528">MNDFLIRPTGKGLFAFAALVFFLWFVYVAGAVLFPFAVAFGLAYILDPLIDRMEKLKMSRSFAIFLALFSSLLVLIATVSLIAPLIWAQVETLTEKIPEYIKYVEEKGAPWVESVPNANKERVIAVIEDAMKSMGDLPVKILKSVTSGVWSGLSNLIGFLIFLFNLVIIPVASFYLLKDFDKITQKIEERIPPRNRPFVKEFCTKVDNVLSDFFRGQLMIASIMASILSVGLFFIGTPMGLAIGLLAGMANIVPYLSIVLGLVPALIMTYLEFQDLSHLVMVALLFGGAQALEGFVITPRTLEKAVGLHPVAVMAALLVGANFFGFLGLLLAVPSAAAIKVALFEMDTAYLESDFFKSEE</sequence>
<evidence type="ECO:0000313" key="9">
    <source>
        <dbReference type="EMBL" id="VAX18311.1"/>
    </source>
</evidence>
<evidence type="ECO:0000256" key="3">
    <source>
        <dbReference type="ARBA" id="ARBA00022448"/>
    </source>
</evidence>
<evidence type="ECO:0000256" key="8">
    <source>
        <dbReference type="SAM" id="Phobius"/>
    </source>
</evidence>
<evidence type="ECO:0000256" key="5">
    <source>
        <dbReference type="ARBA" id="ARBA00022692"/>
    </source>
</evidence>
<evidence type="ECO:0000256" key="1">
    <source>
        <dbReference type="ARBA" id="ARBA00004651"/>
    </source>
</evidence>
<feature type="transmembrane region" description="Helical" evidence="8">
    <location>
        <begin position="156"/>
        <end position="177"/>
    </location>
</feature>
<feature type="transmembrane region" description="Helical" evidence="8">
    <location>
        <begin position="311"/>
        <end position="333"/>
    </location>
</feature>
<keyword evidence="4" id="KW-1003">Cell membrane</keyword>
<keyword evidence="6 8" id="KW-1133">Transmembrane helix</keyword>
<name>A0A3B1BUU7_9ZZZZ</name>
<proteinExistence type="inferred from homology"/>
<reference evidence="9" key="1">
    <citation type="submission" date="2018-06" db="EMBL/GenBank/DDBJ databases">
        <authorList>
            <person name="Zhirakovskaya E."/>
        </authorList>
    </citation>
    <scope>NUCLEOTIDE SEQUENCE</scope>
</reference>
<dbReference type="AlphaFoldDB" id="A0A3B1BUU7"/>
<dbReference type="PANTHER" id="PTHR21716">
    <property type="entry name" value="TRANSMEMBRANE PROTEIN"/>
    <property type="match status" value="1"/>
</dbReference>
<dbReference type="InterPro" id="IPR002549">
    <property type="entry name" value="AI-2E-like"/>
</dbReference>
<evidence type="ECO:0000256" key="7">
    <source>
        <dbReference type="ARBA" id="ARBA00023136"/>
    </source>
</evidence>
<protein>
    <recommendedName>
        <fullName evidence="10">Permease often clustered with de novo purine synthesis</fullName>
    </recommendedName>
</protein>
<evidence type="ECO:0000256" key="4">
    <source>
        <dbReference type="ARBA" id="ARBA00022475"/>
    </source>
</evidence>